<keyword evidence="3" id="KW-0805">Transcription regulation</keyword>
<keyword evidence="2" id="KW-0902">Two-component regulatory system</keyword>
<organism evidence="10 11">
    <name type="scientific">Myxococcus llanfairpwllgwyngyllgogerychwyrndrobwllllantysiliogogogochensis</name>
    <dbReference type="NCBI Taxonomy" id="2590453"/>
    <lineage>
        <taxon>Bacteria</taxon>
        <taxon>Pseudomonadati</taxon>
        <taxon>Myxococcota</taxon>
        <taxon>Myxococcia</taxon>
        <taxon>Myxococcales</taxon>
        <taxon>Cystobacterineae</taxon>
        <taxon>Myxococcaceae</taxon>
        <taxon>Myxococcus</taxon>
    </lineage>
</organism>
<dbReference type="SMART" id="SM00862">
    <property type="entry name" value="Trans_reg_C"/>
    <property type="match status" value="1"/>
</dbReference>
<dbReference type="SUPFAM" id="SSF46894">
    <property type="entry name" value="C-terminal effector domain of the bipartite response regulators"/>
    <property type="match status" value="1"/>
</dbReference>
<dbReference type="InterPro" id="IPR036388">
    <property type="entry name" value="WH-like_DNA-bd_sf"/>
</dbReference>
<protein>
    <submittedName>
        <fullName evidence="10">Response regulator transcription factor</fullName>
    </submittedName>
</protein>
<evidence type="ECO:0000256" key="1">
    <source>
        <dbReference type="ARBA" id="ARBA00022553"/>
    </source>
</evidence>
<evidence type="ECO:0000313" key="10">
    <source>
        <dbReference type="EMBL" id="TQF13121.1"/>
    </source>
</evidence>
<dbReference type="GO" id="GO:0032993">
    <property type="term" value="C:protein-DNA complex"/>
    <property type="evidence" value="ECO:0007669"/>
    <property type="project" value="TreeGrafter"/>
</dbReference>
<dbReference type="Gene3D" id="6.10.250.690">
    <property type="match status" value="1"/>
</dbReference>
<evidence type="ECO:0000256" key="4">
    <source>
        <dbReference type="ARBA" id="ARBA00023125"/>
    </source>
</evidence>
<dbReference type="PANTHER" id="PTHR48111:SF22">
    <property type="entry name" value="REGULATOR OF RPOS"/>
    <property type="match status" value="1"/>
</dbReference>
<dbReference type="RefSeq" id="WP_141645150.1">
    <property type="nucleotide sequence ID" value="NZ_VIFM01000111.1"/>
</dbReference>
<evidence type="ECO:0000313" key="11">
    <source>
        <dbReference type="Proteomes" id="UP000315369"/>
    </source>
</evidence>
<keyword evidence="1 6" id="KW-0597">Phosphoprotein</keyword>
<gene>
    <name evidence="10" type="ORF">FJV41_25485</name>
</gene>
<evidence type="ECO:0000259" key="8">
    <source>
        <dbReference type="PROSITE" id="PS50110"/>
    </source>
</evidence>
<dbReference type="GO" id="GO:0006355">
    <property type="term" value="P:regulation of DNA-templated transcription"/>
    <property type="evidence" value="ECO:0007669"/>
    <property type="project" value="InterPro"/>
</dbReference>
<feature type="DNA-binding region" description="OmpR/PhoB-type" evidence="7">
    <location>
        <begin position="123"/>
        <end position="222"/>
    </location>
</feature>
<dbReference type="GO" id="GO:0005829">
    <property type="term" value="C:cytosol"/>
    <property type="evidence" value="ECO:0007669"/>
    <property type="project" value="TreeGrafter"/>
</dbReference>
<name>A0A540WVS8_9BACT</name>
<dbReference type="InterPro" id="IPR039420">
    <property type="entry name" value="WalR-like"/>
</dbReference>
<evidence type="ECO:0000256" key="6">
    <source>
        <dbReference type="PROSITE-ProRule" id="PRU00169"/>
    </source>
</evidence>
<dbReference type="InterPro" id="IPR001867">
    <property type="entry name" value="OmpR/PhoB-type_DNA-bd"/>
</dbReference>
<dbReference type="SUPFAM" id="SSF52172">
    <property type="entry name" value="CheY-like"/>
    <property type="match status" value="1"/>
</dbReference>
<dbReference type="Proteomes" id="UP000315369">
    <property type="component" value="Unassembled WGS sequence"/>
</dbReference>
<keyword evidence="5" id="KW-0804">Transcription</keyword>
<evidence type="ECO:0000256" key="3">
    <source>
        <dbReference type="ARBA" id="ARBA00023015"/>
    </source>
</evidence>
<dbReference type="Pfam" id="PF00486">
    <property type="entry name" value="Trans_reg_C"/>
    <property type="match status" value="1"/>
</dbReference>
<dbReference type="Gene3D" id="1.10.10.10">
    <property type="entry name" value="Winged helix-like DNA-binding domain superfamily/Winged helix DNA-binding domain"/>
    <property type="match status" value="1"/>
</dbReference>
<proteinExistence type="predicted"/>
<dbReference type="PANTHER" id="PTHR48111">
    <property type="entry name" value="REGULATOR OF RPOS"/>
    <property type="match status" value="1"/>
</dbReference>
<evidence type="ECO:0000256" key="5">
    <source>
        <dbReference type="ARBA" id="ARBA00023163"/>
    </source>
</evidence>
<keyword evidence="11" id="KW-1185">Reference proteome</keyword>
<feature type="modified residue" description="4-aspartylphosphate" evidence="6">
    <location>
        <position position="51"/>
    </location>
</feature>
<accession>A0A540WVS8</accession>
<dbReference type="InterPro" id="IPR001789">
    <property type="entry name" value="Sig_transdc_resp-reg_receiver"/>
</dbReference>
<evidence type="ECO:0000256" key="7">
    <source>
        <dbReference type="PROSITE-ProRule" id="PRU01091"/>
    </source>
</evidence>
<dbReference type="InterPro" id="IPR016032">
    <property type="entry name" value="Sig_transdc_resp-reg_C-effctor"/>
</dbReference>
<feature type="domain" description="Response regulatory" evidence="8">
    <location>
        <begin position="2"/>
        <end position="116"/>
    </location>
</feature>
<dbReference type="GO" id="GO:0000156">
    <property type="term" value="F:phosphorelay response regulator activity"/>
    <property type="evidence" value="ECO:0007669"/>
    <property type="project" value="TreeGrafter"/>
</dbReference>
<dbReference type="OrthoDB" id="9793321at2"/>
<sequence>MRLLLVEDEEKMVALLQRGLTEEGHTVEVCTRGREALELGTRDGYEVIVLDWALPEVDGVTLLKHWRSVGVRTPVLMLTARGTTPEKVMGLRSGADDYLVKPFDFEELLARLEALARRGESEDGPVRLGGVVMDPRRRVLCRGGREEPLTAREFALFSALAKHPGEAQVRARLMTQAWGPDFEGHGNVLDVYVGYLRAKLERLQASDVTIRSVRGVGYKLTVSTTDEAS</sequence>
<dbReference type="EMBL" id="VIFM01000111">
    <property type="protein sequence ID" value="TQF13121.1"/>
    <property type="molecule type" value="Genomic_DNA"/>
</dbReference>
<dbReference type="Pfam" id="PF00072">
    <property type="entry name" value="Response_reg"/>
    <property type="match status" value="1"/>
</dbReference>
<reference evidence="10 11" key="1">
    <citation type="submission" date="2019-06" db="EMBL/GenBank/DDBJ databases">
        <authorList>
            <person name="Livingstone P."/>
            <person name="Whitworth D."/>
        </authorList>
    </citation>
    <scope>NUCLEOTIDE SEQUENCE [LARGE SCALE GENOMIC DNA]</scope>
    <source>
        <strain evidence="10 11">AM401</strain>
    </source>
</reference>
<evidence type="ECO:0000259" key="9">
    <source>
        <dbReference type="PROSITE" id="PS51755"/>
    </source>
</evidence>
<keyword evidence="4 7" id="KW-0238">DNA-binding</keyword>
<dbReference type="Gene3D" id="3.40.50.2300">
    <property type="match status" value="1"/>
</dbReference>
<evidence type="ECO:0000256" key="2">
    <source>
        <dbReference type="ARBA" id="ARBA00023012"/>
    </source>
</evidence>
<dbReference type="FunFam" id="3.40.50.2300:FF:000002">
    <property type="entry name" value="DNA-binding response regulator PhoP"/>
    <property type="match status" value="1"/>
</dbReference>
<dbReference type="SMART" id="SM00448">
    <property type="entry name" value="REC"/>
    <property type="match status" value="1"/>
</dbReference>
<dbReference type="PROSITE" id="PS50110">
    <property type="entry name" value="RESPONSE_REGULATORY"/>
    <property type="match status" value="1"/>
</dbReference>
<comment type="caution">
    <text evidence="10">The sequence shown here is derived from an EMBL/GenBank/DDBJ whole genome shotgun (WGS) entry which is preliminary data.</text>
</comment>
<feature type="domain" description="OmpR/PhoB-type" evidence="9">
    <location>
        <begin position="123"/>
        <end position="222"/>
    </location>
</feature>
<dbReference type="GO" id="GO:0000976">
    <property type="term" value="F:transcription cis-regulatory region binding"/>
    <property type="evidence" value="ECO:0007669"/>
    <property type="project" value="TreeGrafter"/>
</dbReference>
<dbReference type="CDD" id="cd00383">
    <property type="entry name" value="trans_reg_C"/>
    <property type="match status" value="1"/>
</dbReference>
<dbReference type="AlphaFoldDB" id="A0A540WVS8"/>
<dbReference type="PROSITE" id="PS51755">
    <property type="entry name" value="OMPR_PHOB"/>
    <property type="match status" value="1"/>
</dbReference>
<dbReference type="InterPro" id="IPR011006">
    <property type="entry name" value="CheY-like_superfamily"/>
</dbReference>